<protein>
    <submittedName>
        <fullName evidence="3">LipA</fullName>
        <ecNumber evidence="3">2.8.1.8</ecNumber>
    </submittedName>
</protein>
<name>A0A7R8CMD2_LEPSM</name>
<dbReference type="GO" id="GO:0016992">
    <property type="term" value="F:lipoate synthase activity"/>
    <property type="evidence" value="ECO:0007669"/>
    <property type="project" value="UniProtKB-EC"/>
</dbReference>
<sequence length="136" mass="15651">MVQTVRRQKEVKPELVVKVLSPDFGGKEDFVRILEIQDQNTTVSYCSRGCKDTRPQFNDKVIHNLGLGETDEGIWLTMEDLKNANIDSLTFVQYIKLTKRHLKVKEYVTPEKFGDWKKVGQELGFLYIVSGSLVRS</sequence>
<proteinExistence type="predicted"/>
<dbReference type="GO" id="GO:0051539">
    <property type="term" value="F:4 iron, 4 sulfur cluster binding"/>
    <property type="evidence" value="ECO:0007669"/>
    <property type="project" value="UniProtKB-KW"/>
</dbReference>
<keyword evidence="3" id="KW-0808">Transferase</keyword>
<evidence type="ECO:0000256" key="1">
    <source>
        <dbReference type="ARBA" id="ARBA00001966"/>
    </source>
</evidence>
<dbReference type="PANTHER" id="PTHR10949:SF0">
    <property type="entry name" value="LIPOYL SYNTHASE, MITOCHONDRIAL"/>
    <property type="match status" value="1"/>
</dbReference>
<dbReference type="Proteomes" id="UP000675881">
    <property type="component" value="Chromosome 14"/>
</dbReference>
<evidence type="ECO:0000256" key="2">
    <source>
        <dbReference type="ARBA" id="ARBA00022485"/>
    </source>
</evidence>
<dbReference type="AlphaFoldDB" id="A0A7R8CMD2"/>
<keyword evidence="4" id="KW-1185">Reference proteome</keyword>
<keyword evidence="2" id="KW-0408">Iron</keyword>
<dbReference type="EMBL" id="HG994593">
    <property type="protein sequence ID" value="CAF2836605.1"/>
    <property type="molecule type" value="Genomic_DNA"/>
</dbReference>
<keyword evidence="2" id="KW-0411">Iron-sulfur</keyword>
<organism evidence="3 4">
    <name type="scientific">Lepeophtheirus salmonis</name>
    <name type="common">Salmon louse</name>
    <name type="synonym">Caligus salmonis</name>
    <dbReference type="NCBI Taxonomy" id="72036"/>
    <lineage>
        <taxon>Eukaryota</taxon>
        <taxon>Metazoa</taxon>
        <taxon>Ecdysozoa</taxon>
        <taxon>Arthropoda</taxon>
        <taxon>Crustacea</taxon>
        <taxon>Multicrustacea</taxon>
        <taxon>Hexanauplia</taxon>
        <taxon>Copepoda</taxon>
        <taxon>Siphonostomatoida</taxon>
        <taxon>Caligidae</taxon>
        <taxon>Lepeophtheirus</taxon>
    </lineage>
</organism>
<dbReference type="PANTHER" id="PTHR10949">
    <property type="entry name" value="LIPOYL SYNTHASE"/>
    <property type="match status" value="1"/>
</dbReference>
<keyword evidence="2" id="KW-0479">Metal-binding</keyword>
<dbReference type="EC" id="2.8.1.8" evidence="3"/>
<dbReference type="GO" id="GO:0005739">
    <property type="term" value="C:mitochondrion"/>
    <property type="evidence" value="ECO:0007669"/>
    <property type="project" value="TreeGrafter"/>
</dbReference>
<accession>A0A7R8CMD2</accession>
<gene>
    <name evidence="3" type="ORF">LSAA_4867</name>
</gene>
<keyword evidence="2" id="KW-0004">4Fe-4S</keyword>
<comment type="cofactor">
    <cofactor evidence="1">
        <name>[4Fe-4S] cluster</name>
        <dbReference type="ChEBI" id="CHEBI:49883"/>
    </cofactor>
</comment>
<dbReference type="InterPro" id="IPR003698">
    <property type="entry name" value="Lipoyl_synth"/>
</dbReference>
<dbReference type="InterPro" id="IPR058240">
    <property type="entry name" value="rSAM_sf"/>
</dbReference>
<reference evidence="3" key="1">
    <citation type="submission" date="2021-02" db="EMBL/GenBank/DDBJ databases">
        <authorList>
            <person name="Bekaert M."/>
        </authorList>
    </citation>
    <scope>NUCLEOTIDE SEQUENCE</scope>
    <source>
        <strain evidence="3">IoA-00</strain>
    </source>
</reference>
<dbReference type="SUPFAM" id="SSF102114">
    <property type="entry name" value="Radical SAM enzymes"/>
    <property type="match status" value="1"/>
</dbReference>
<dbReference type="OrthoDB" id="3231at2759"/>
<evidence type="ECO:0000313" key="4">
    <source>
        <dbReference type="Proteomes" id="UP000675881"/>
    </source>
</evidence>
<evidence type="ECO:0000313" key="3">
    <source>
        <dbReference type="EMBL" id="CAF2836605.1"/>
    </source>
</evidence>